<sequence>MPISVVKIKVVKIFLQLSSTLKKKEISWNDKKYKENIEPKESTPKSILDRRASITPCFRPMRPHEGPSGISINLPKKSSKCVNQPSGININISRKCIASKSKITSDEHRDNETNESSLEKAEKIKCDAAFASFVDNLKEKFSNIQTKMKNIFQT</sequence>
<evidence type="ECO:0000313" key="2">
    <source>
        <dbReference type="Proteomes" id="UP000838878"/>
    </source>
</evidence>
<gene>
    <name evidence="1" type="ORF">BINO364_LOCUS2577</name>
</gene>
<reference evidence="1" key="1">
    <citation type="submission" date="2021-12" db="EMBL/GenBank/DDBJ databases">
        <authorList>
            <person name="Martin H S."/>
        </authorList>
    </citation>
    <scope>NUCLEOTIDE SEQUENCE</scope>
</reference>
<keyword evidence="2" id="KW-1185">Reference proteome</keyword>
<dbReference type="Proteomes" id="UP000838878">
    <property type="component" value="Chromosome 10"/>
</dbReference>
<feature type="non-terminal residue" evidence="1">
    <location>
        <position position="154"/>
    </location>
</feature>
<accession>A0A8J9U8D2</accession>
<protein>
    <submittedName>
        <fullName evidence="1">Uncharacterized protein</fullName>
    </submittedName>
</protein>
<evidence type="ECO:0000313" key="1">
    <source>
        <dbReference type="EMBL" id="CAH0715683.1"/>
    </source>
</evidence>
<dbReference type="EMBL" id="OV170230">
    <property type="protein sequence ID" value="CAH0715683.1"/>
    <property type="molecule type" value="Genomic_DNA"/>
</dbReference>
<name>A0A8J9U8D2_9NEOP</name>
<proteinExistence type="predicted"/>
<organism evidence="1 2">
    <name type="scientific">Brenthis ino</name>
    <name type="common">lesser marbled fritillary</name>
    <dbReference type="NCBI Taxonomy" id="405034"/>
    <lineage>
        <taxon>Eukaryota</taxon>
        <taxon>Metazoa</taxon>
        <taxon>Ecdysozoa</taxon>
        <taxon>Arthropoda</taxon>
        <taxon>Hexapoda</taxon>
        <taxon>Insecta</taxon>
        <taxon>Pterygota</taxon>
        <taxon>Neoptera</taxon>
        <taxon>Endopterygota</taxon>
        <taxon>Lepidoptera</taxon>
        <taxon>Glossata</taxon>
        <taxon>Ditrysia</taxon>
        <taxon>Papilionoidea</taxon>
        <taxon>Nymphalidae</taxon>
        <taxon>Heliconiinae</taxon>
        <taxon>Argynnini</taxon>
        <taxon>Brenthis</taxon>
    </lineage>
</organism>
<dbReference type="OrthoDB" id="7251706at2759"/>
<dbReference type="AlphaFoldDB" id="A0A8J9U8D2"/>